<name>A0ABQ3VLB6_9CHLR</name>
<dbReference type="PANTHER" id="PTHR43201:SF5">
    <property type="entry name" value="MEDIUM-CHAIN ACYL-COA LIGASE ACSF2, MITOCHONDRIAL"/>
    <property type="match status" value="1"/>
</dbReference>
<dbReference type="Gene3D" id="3.30.300.30">
    <property type="match status" value="1"/>
</dbReference>
<evidence type="ECO:0000259" key="3">
    <source>
        <dbReference type="Pfam" id="PF00501"/>
    </source>
</evidence>
<protein>
    <submittedName>
        <fullName evidence="5">AMP-dependent ligase</fullName>
    </submittedName>
</protein>
<comment type="caution">
    <text evidence="5">The sequence shown here is derived from an EMBL/GenBank/DDBJ whole genome shotgun (WGS) entry which is preliminary data.</text>
</comment>
<evidence type="ECO:0000256" key="2">
    <source>
        <dbReference type="ARBA" id="ARBA00022598"/>
    </source>
</evidence>
<evidence type="ECO:0000313" key="5">
    <source>
        <dbReference type="EMBL" id="GHO86148.1"/>
    </source>
</evidence>
<dbReference type="InterPro" id="IPR025110">
    <property type="entry name" value="AMP-bd_C"/>
</dbReference>
<dbReference type="InterPro" id="IPR042099">
    <property type="entry name" value="ANL_N_sf"/>
</dbReference>
<gene>
    <name evidence="5" type="ORF">KSZ_41540</name>
</gene>
<dbReference type="Pfam" id="PF13193">
    <property type="entry name" value="AMP-binding_C"/>
    <property type="match status" value="1"/>
</dbReference>
<accession>A0ABQ3VLB6</accession>
<reference evidence="5 6" key="1">
    <citation type="journal article" date="2021" name="Int. J. Syst. Evol. Microbiol.">
        <title>Reticulibacter mediterranei gen. nov., sp. nov., within the new family Reticulibacteraceae fam. nov., and Ktedonospora formicarum gen. nov., sp. nov., Ktedonobacter robiniae sp. nov., Dictyobacter formicarum sp. nov. and Dictyobacter arantiisoli sp. nov., belonging to the class Ktedonobacteria.</title>
        <authorList>
            <person name="Yabe S."/>
            <person name="Zheng Y."/>
            <person name="Wang C.M."/>
            <person name="Sakai Y."/>
            <person name="Abe K."/>
            <person name="Yokota A."/>
            <person name="Donadio S."/>
            <person name="Cavaletti L."/>
            <person name="Monciardini P."/>
        </authorList>
    </citation>
    <scope>NUCLEOTIDE SEQUENCE [LARGE SCALE GENOMIC DNA]</scope>
    <source>
        <strain evidence="5 6">SOSP1-9</strain>
    </source>
</reference>
<dbReference type="GO" id="GO:0016874">
    <property type="term" value="F:ligase activity"/>
    <property type="evidence" value="ECO:0007669"/>
    <property type="project" value="UniProtKB-KW"/>
</dbReference>
<evidence type="ECO:0000313" key="6">
    <source>
        <dbReference type="Proteomes" id="UP000635565"/>
    </source>
</evidence>
<dbReference type="InterPro" id="IPR045851">
    <property type="entry name" value="AMP-bd_C_sf"/>
</dbReference>
<dbReference type="SUPFAM" id="SSF56801">
    <property type="entry name" value="Acetyl-CoA synthetase-like"/>
    <property type="match status" value="1"/>
</dbReference>
<comment type="similarity">
    <text evidence="1">Belongs to the ATP-dependent AMP-binding enzyme family.</text>
</comment>
<evidence type="ECO:0000256" key="1">
    <source>
        <dbReference type="ARBA" id="ARBA00006432"/>
    </source>
</evidence>
<keyword evidence="6" id="KW-1185">Reference proteome</keyword>
<dbReference type="Pfam" id="PF00501">
    <property type="entry name" value="AMP-binding"/>
    <property type="match status" value="1"/>
</dbReference>
<dbReference type="InterPro" id="IPR000873">
    <property type="entry name" value="AMP-dep_synth/lig_dom"/>
</dbReference>
<dbReference type="Gene3D" id="3.40.50.12780">
    <property type="entry name" value="N-terminal domain of ligase-like"/>
    <property type="match status" value="1"/>
</dbReference>
<organism evidence="5 6">
    <name type="scientific">Dictyobacter formicarum</name>
    <dbReference type="NCBI Taxonomy" id="2778368"/>
    <lineage>
        <taxon>Bacteria</taxon>
        <taxon>Bacillati</taxon>
        <taxon>Chloroflexota</taxon>
        <taxon>Ktedonobacteria</taxon>
        <taxon>Ktedonobacterales</taxon>
        <taxon>Dictyobacteraceae</taxon>
        <taxon>Dictyobacter</taxon>
    </lineage>
</organism>
<proteinExistence type="inferred from homology"/>
<sequence>MLNIHENLSQKLQIAPGSLYRSLVRWAELQPAASCLVEVESGRTLTYRQMLVAVNAMRLFLGDVPQTLVLSLPGGMINAVIWISALSGGHRLVPISPTASEHEKRRVVDTYQPDVLFVEQREDACHFSLLETTVIVTLHTCEALIDPVASSIVGCSLMQREGHVCLTTSGTTGEPKGVVLRERQLAWTAEQVRRSHGLTTQDRGLTVLPFFHVNAPVVSLCSSILAGSAVVIARHFSRSQFWSWVERYQVTWASLVPTIVAMLLSTEQPDFLPGTLRFVRTGSAPLPASDLRAFEARFGIPVIETYGLSEAASQVVANPVPPGKHKAGSAGLPVGVQLRICVPRQNGEDALTDVIPGEIGEICIAGPAVITAYQNNAGQDSFQHGWFRSGDLGYLDADGYLFITGRLREVINRGGENIAPREIEEVLLQHPAVQEAAVVGRPDPLYGEQVVAYIVVREEWNEGVKQSLLAHARRYLSAYKVPIDFMSLDALPRNATGKVERKLLQDRERQS</sequence>
<dbReference type="EMBL" id="BNJJ01000011">
    <property type="protein sequence ID" value="GHO86148.1"/>
    <property type="molecule type" value="Genomic_DNA"/>
</dbReference>
<feature type="domain" description="AMP-binding enzyme C-terminal" evidence="4">
    <location>
        <begin position="422"/>
        <end position="498"/>
    </location>
</feature>
<feature type="domain" description="AMP-dependent synthetase/ligase" evidence="3">
    <location>
        <begin position="25"/>
        <end position="373"/>
    </location>
</feature>
<dbReference type="PANTHER" id="PTHR43201">
    <property type="entry name" value="ACYL-COA SYNTHETASE"/>
    <property type="match status" value="1"/>
</dbReference>
<keyword evidence="2 5" id="KW-0436">Ligase</keyword>
<dbReference type="Proteomes" id="UP000635565">
    <property type="component" value="Unassembled WGS sequence"/>
</dbReference>
<evidence type="ECO:0000259" key="4">
    <source>
        <dbReference type="Pfam" id="PF13193"/>
    </source>
</evidence>
<dbReference type="RefSeq" id="WP_201363805.1">
    <property type="nucleotide sequence ID" value="NZ_BNJJ01000011.1"/>
</dbReference>